<gene>
    <name evidence="6" type="ORF">QDX21_04410</name>
</gene>
<dbReference type="Gene3D" id="3.40.190.290">
    <property type="match status" value="1"/>
</dbReference>
<dbReference type="EMBL" id="CP122566">
    <property type="protein sequence ID" value="WGH94041.1"/>
    <property type="molecule type" value="Genomic_DNA"/>
</dbReference>
<evidence type="ECO:0000256" key="4">
    <source>
        <dbReference type="ARBA" id="ARBA00023163"/>
    </source>
</evidence>
<evidence type="ECO:0000313" key="6">
    <source>
        <dbReference type="EMBL" id="WGH94041.1"/>
    </source>
</evidence>
<evidence type="ECO:0000256" key="1">
    <source>
        <dbReference type="ARBA" id="ARBA00009437"/>
    </source>
</evidence>
<dbReference type="PANTHER" id="PTHR30419:SF31">
    <property type="entry name" value="BLR3139 PROTEIN"/>
    <property type="match status" value="1"/>
</dbReference>
<dbReference type="PROSITE" id="PS50931">
    <property type="entry name" value="HTH_LYSR"/>
    <property type="match status" value="1"/>
</dbReference>
<dbReference type="SUPFAM" id="SSF46785">
    <property type="entry name" value="Winged helix' DNA-binding domain"/>
    <property type="match status" value="1"/>
</dbReference>
<evidence type="ECO:0000256" key="2">
    <source>
        <dbReference type="ARBA" id="ARBA00023015"/>
    </source>
</evidence>
<dbReference type="RefSeq" id="WP_110101691.1">
    <property type="nucleotide sequence ID" value="NZ_CP122561.1"/>
</dbReference>
<evidence type="ECO:0000259" key="5">
    <source>
        <dbReference type="PROSITE" id="PS50931"/>
    </source>
</evidence>
<name>A0AAJ6AID8_9MICC</name>
<dbReference type="GO" id="GO:0005829">
    <property type="term" value="C:cytosol"/>
    <property type="evidence" value="ECO:0007669"/>
    <property type="project" value="TreeGrafter"/>
</dbReference>
<dbReference type="Gene3D" id="1.10.10.10">
    <property type="entry name" value="Winged helix-like DNA-binding domain superfamily/Winged helix DNA-binding domain"/>
    <property type="match status" value="1"/>
</dbReference>
<dbReference type="InterPro" id="IPR050950">
    <property type="entry name" value="HTH-type_LysR_regulators"/>
</dbReference>
<dbReference type="AlphaFoldDB" id="A0AAJ6AID8"/>
<dbReference type="PANTHER" id="PTHR30419">
    <property type="entry name" value="HTH-TYPE TRANSCRIPTIONAL REGULATOR YBHD"/>
    <property type="match status" value="1"/>
</dbReference>
<dbReference type="PRINTS" id="PR00039">
    <property type="entry name" value="HTHLYSR"/>
</dbReference>
<dbReference type="Pfam" id="PF00126">
    <property type="entry name" value="HTH_1"/>
    <property type="match status" value="1"/>
</dbReference>
<keyword evidence="4" id="KW-0804">Transcription</keyword>
<accession>A0AAJ6AID8</accession>
<dbReference type="GO" id="GO:0003700">
    <property type="term" value="F:DNA-binding transcription factor activity"/>
    <property type="evidence" value="ECO:0007669"/>
    <property type="project" value="InterPro"/>
</dbReference>
<dbReference type="Pfam" id="PF03466">
    <property type="entry name" value="LysR_substrate"/>
    <property type="match status" value="1"/>
</dbReference>
<keyword evidence="2" id="KW-0805">Transcription regulation</keyword>
<dbReference type="CDD" id="cd05466">
    <property type="entry name" value="PBP2_LTTR_substrate"/>
    <property type="match status" value="1"/>
</dbReference>
<dbReference type="FunFam" id="1.10.10.10:FF:000001">
    <property type="entry name" value="LysR family transcriptional regulator"/>
    <property type="match status" value="1"/>
</dbReference>
<dbReference type="InterPro" id="IPR000847">
    <property type="entry name" value="LysR_HTH_N"/>
</dbReference>
<feature type="domain" description="HTH lysR-type" evidence="5">
    <location>
        <begin position="1"/>
        <end position="58"/>
    </location>
</feature>
<organism evidence="6 7">
    <name type="scientific">Auritidibacter ignavus</name>
    <dbReference type="NCBI Taxonomy" id="678932"/>
    <lineage>
        <taxon>Bacteria</taxon>
        <taxon>Bacillati</taxon>
        <taxon>Actinomycetota</taxon>
        <taxon>Actinomycetes</taxon>
        <taxon>Micrococcales</taxon>
        <taxon>Micrococcaceae</taxon>
        <taxon>Auritidibacter</taxon>
    </lineage>
</organism>
<comment type="similarity">
    <text evidence="1">Belongs to the LysR transcriptional regulatory family.</text>
</comment>
<keyword evidence="3" id="KW-0238">DNA-binding</keyword>
<proteinExistence type="inferred from homology"/>
<protein>
    <submittedName>
        <fullName evidence="6">LysR family transcriptional regulator</fullName>
    </submittedName>
</protein>
<evidence type="ECO:0000313" key="7">
    <source>
        <dbReference type="Proteomes" id="UP001224674"/>
    </source>
</evidence>
<dbReference type="InterPro" id="IPR005119">
    <property type="entry name" value="LysR_subst-bd"/>
</dbReference>
<dbReference type="InterPro" id="IPR036390">
    <property type="entry name" value="WH_DNA-bd_sf"/>
</dbReference>
<reference evidence="6 7" key="1">
    <citation type="submission" date="2023-03" db="EMBL/GenBank/DDBJ databases">
        <title>Complete genome sequences of several Auritidibacter ignavus strains isolated from ear infections.</title>
        <authorList>
            <person name="Baehr T."/>
            <person name="Baumhoegger A.M."/>
        </authorList>
    </citation>
    <scope>NUCLEOTIDE SEQUENCE [LARGE SCALE GENOMIC DNA]</scope>
    <source>
        <strain evidence="6 7">BABAE-6</strain>
    </source>
</reference>
<dbReference type="Proteomes" id="UP001224674">
    <property type="component" value="Chromosome"/>
</dbReference>
<evidence type="ECO:0000256" key="3">
    <source>
        <dbReference type="ARBA" id="ARBA00023125"/>
    </source>
</evidence>
<dbReference type="InterPro" id="IPR036388">
    <property type="entry name" value="WH-like_DNA-bd_sf"/>
</dbReference>
<keyword evidence="7" id="KW-1185">Reference proteome</keyword>
<dbReference type="SUPFAM" id="SSF53850">
    <property type="entry name" value="Periplasmic binding protein-like II"/>
    <property type="match status" value="1"/>
</dbReference>
<sequence>MHLNQLAYFVALAREQHFARAAEACFISQSTLSASIKKLESELGVELIHRSHAMEGITEQGHVVLKWAERILADHRSMVAELEYSQQHLTIPLRLSTVPTGLAIASQLVTTLRKTHPTVTVSVDSGSNDHILHGLRHRELDAGIILDLGAEDDLYTHRVAEDRYQLLASRELLDQYPHVVDLAQSPSPSICLSDLAHIPLAVLSPAMQARNMLDRAMARVGVELHPALETTTLPTLLAVATSTQFASLVPRSTLQEPSVTGPDAVILDLDPPVELPLALAYPATSPAPSVAALLANINRDELD</sequence>
<dbReference type="GO" id="GO:0003677">
    <property type="term" value="F:DNA binding"/>
    <property type="evidence" value="ECO:0007669"/>
    <property type="project" value="UniProtKB-KW"/>
</dbReference>